<evidence type="ECO:0000313" key="4">
    <source>
        <dbReference type="Proteomes" id="UP001143362"/>
    </source>
</evidence>
<organism evidence="3 4">
    <name type="scientific">Candidatus Litorirhabdus singularis</name>
    <dbReference type="NCBI Taxonomy" id="2518993"/>
    <lineage>
        <taxon>Bacteria</taxon>
        <taxon>Pseudomonadati</taxon>
        <taxon>Pseudomonadota</taxon>
        <taxon>Gammaproteobacteria</taxon>
        <taxon>Cellvibrionales</taxon>
        <taxon>Halieaceae</taxon>
        <taxon>Candidatus Litorirhabdus</taxon>
    </lineage>
</organism>
<feature type="region of interest" description="Disordered" evidence="1">
    <location>
        <begin position="1"/>
        <end position="26"/>
    </location>
</feature>
<proteinExistence type="predicted"/>
<dbReference type="RefSeq" id="WP_279243794.1">
    <property type="nucleotide sequence ID" value="NZ_SHNN01000001.1"/>
</dbReference>
<evidence type="ECO:0000256" key="1">
    <source>
        <dbReference type="SAM" id="MobiDB-lite"/>
    </source>
</evidence>
<reference evidence="3" key="1">
    <citation type="submission" date="2019-02" db="EMBL/GenBank/DDBJ databases">
        <authorList>
            <person name="Li S.-H."/>
        </authorList>
    </citation>
    <scope>NUCLEOTIDE SEQUENCE</scope>
    <source>
        <strain evidence="3">IMCC14734</strain>
    </source>
</reference>
<gene>
    <name evidence="3" type="ORF">EYC98_02855</name>
</gene>
<name>A0ABT3TEF9_9GAMM</name>
<comment type="caution">
    <text evidence="3">The sequence shown here is derived from an EMBL/GenBank/DDBJ whole genome shotgun (WGS) entry which is preliminary data.</text>
</comment>
<dbReference type="Pfam" id="PF01814">
    <property type="entry name" value="Hemerythrin"/>
    <property type="match status" value="1"/>
</dbReference>
<evidence type="ECO:0000259" key="2">
    <source>
        <dbReference type="Pfam" id="PF01814"/>
    </source>
</evidence>
<dbReference type="Gene3D" id="1.20.120.520">
    <property type="entry name" value="nmb1532 protein domain like"/>
    <property type="match status" value="1"/>
</dbReference>
<dbReference type="PANTHER" id="PTHR39966">
    <property type="entry name" value="BLL2471 PROTEIN-RELATED"/>
    <property type="match status" value="1"/>
</dbReference>
<keyword evidence="4" id="KW-1185">Reference proteome</keyword>
<dbReference type="EMBL" id="SHNN01000001">
    <property type="protein sequence ID" value="MCX2979799.1"/>
    <property type="molecule type" value="Genomic_DNA"/>
</dbReference>
<protein>
    <submittedName>
        <fullName evidence="3">Cation-binding protein</fullName>
    </submittedName>
</protein>
<feature type="domain" description="Hemerythrin-like" evidence="2">
    <location>
        <begin position="32"/>
        <end position="162"/>
    </location>
</feature>
<dbReference type="PANTHER" id="PTHR39966:SF1">
    <property type="entry name" value="HEMERYTHRIN-LIKE DOMAIN-CONTAINING PROTEIN"/>
    <property type="match status" value="1"/>
</dbReference>
<sequence length="329" mass="36952">MARTQSTAYSREAWEAVTSDSDAQPDRHPVLATLYAEHRYMATLMKLLTEQLTALEHDEPVDAHVLYELMQYMSSFPDQYHHPREDMVYQRAAQLDPGLADSVDTLERDHDYLAKVGSDTLAAIQNWRSGTKPAKDIVAHGHEYVAALYRHMSGEEKIIFPHIERLLSDADWAELESEDLLAPVADPVFGTRVAREYRKLARSARRALREGAEDVAVGEWIGVEAMLEGLEVINIALDSGKAAARDHFEEALAENISIVEEAREQGGLVLVPLRCAMANTGHYFGFLRDCGQLLRDTGDDLVEVNRGMRQRLQFGRREGAGRKGDQTLH</sequence>
<dbReference type="InterPro" id="IPR012312">
    <property type="entry name" value="Hemerythrin-like"/>
</dbReference>
<accession>A0ABT3TEF9</accession>
<dbReference type="Proteomes" id="UP001143362">
    <property type="component" value="Unassembled WGS sequence"/>
</dbReference>
<evidence type="ECO:0000313" key="3">
    <source>
        <dbReference type="EMBL" id="MCX2979799.1"/>
    </source>
</evidence>